<keyword evidence="3 5" id="KW-0949">S-adenosyl-L-methionine</keyword>
<keyword evidence="1 5" id="KW-0489">Methyltransferase</keyword>
<dbReference type="Pfam" id="PF05175">
    <property type="entry name" value="MTS"/>
    <property type="match status" value="1"/>
</dbReference>
<dbReference type="InterPro" id="IPR002052">
    <property type="entry name" value="DNA_methylase_N6_adenine_CS"/>
</dbReference>
<comment type="catalytic activity">
    <reaction evidence="4 5">
        <text>L-glutaminyl-[peptide chain release factor] + S-adenosyl-L-methionine = N(5)-methyl-L-glutaminyl-[peptide chain release factor] + S-adenosyl-L-homocysteine + H(+)</text>
        <dbReference type="Rhea" id="RHEA:42896"/>
        <dbReference type="Rhea" id="RHEA-COMP:10271"/>
        <dbReference type="Rhea" id="RHEA-COMP:10272"/>
        <dbReference type="ChEBI" id="CHEBI:15378"/>
        <dbReference type="ChEBI" id="CHEBI:30011"/>
        <dbReference type="ChEBI" id="CHEBI:57856"/>
        <dbReference type="ChEBI" id="CHEBI:59789"/>
        <dbReference type="ChEBI" id="CHEBI:61891"/>
        <dbReference type="EC" id="2.1.1.297"/>
    </reaction>
</comment>
<dbReference type="SUPFAM" id="SSF53335">
    <property type="entry name" value="S-adenosyl-L-methionine-dependent methyltransferases"/>
    <property type="match status" value="1"/>
</dbReference>
<feature type="binding site" evidence="5">
    <location>
        <begin position="121"/>
        <end position="125"/>
    </location>
    <ligand>
        <name>S-adenosyl-L-methionine</name>
        <dbReference type="ChEBI" id="CHEBI:59789"/>
    </ligand>
</feature>
<dbReference type="PROSITE" id="PS00092">
    <property type="entry name" value="N6_MTASE"/>
    <property type="match status" value="1"/>
</dbReference>
<dbReference type="PANTHER" id="PTHR18895">
    <property type="entry name" value="HEMK METHYLTRANSFERASE"/>
    <property type="match status" value="1"/>
</dbReference>
<evidence type="ECO:0000256" key="4">
    <source>
        <dbReference type="ARBA" id="ARBA00048391"/>
    </source>
</evidence>
<gene>
    <name evidence="5 8" type="primary">prmC</name>
    <name evidence="8" type="ORF">ACFQ39_09160</name>
</gene>
<evidence type="ECO:0000313" key="9">
    <source>
        <dbReference type="Proteomes" id="UP001597201"/>
    </source>
</evidence>
<dbReference type="GO" id="GO:0032259">
    <property type="term" value="P:methylation"/>
    <property type="evidence" value="ECO:0007669"/>
    <property type="project" value="UniProtKB-KW"/>
</dbReference>
<sequence length="288" mass="33490">MTFKQNQLRFLRDLESKYTKEEILFFFRVLCEDFFDLPRHKLALQLEQELLTEQQTKLNNALLKLQQEYPLQYIIGHTEFYGLKFEVNSSILIPRPETEELVNWIISSTDKNNRTKILDIGTGSGCIAISLAKNLPKSKVSALDISVEALHTAKKNALINNVSVEFIEGDVLKGLDINETFDIIVSNPPYVLESEKERMKKNVLDFEPETALFVKDHDALLFYRKIISLSETKLSSDGFLFFEINETKGNQTKELLEQYDYTHIEIKKDYQQKDRMIKAQKTHSLNEK</sequence>
<dbReference type="InterPro" id="IPR004556">
    <property type="entry name" value="HemK-like"/>
</dbReference>
<evidence type="ECO:0000256" key="5">
    <source>
        <dbReference type="HAMAP-Rule" id="MF_02126"/>
    </source>
</evidence>
<evidence type="ECO:0000256" key="2">
    <source>
        <dbReference type="ARBA" id="ARBA00022679"/>
    </source>
</evidence>
<name>A0ABW3Y2S6_9FLAO</name>
<dbReference type="Proteomes" id="UP001597201">
    <property type="component" value="Unassembled WGS sequence"/>
</dbReference>
<dbReference type="RefSeq" id="WP_377178284.1">
    <property type="nucleotide sequence ID" value="NZ_JBHTMY010000003.1"/>
</dbReference>
<dbReference type="InterPro" id="IPR040758">
    <property type="entry name" value="PrmC_N"/>
</dbReference>
<protein>
    <recommendedName>
        <fullName evidence="5">Release factor glutamine methyltransferase</fullName>
        <shortName evidence="5">RF MTase</shortName>
        <ecNumber evidence="5">2.1.1.297</ecNumber>
    </recommendedName>
    <alternativeName>
        <fullName evidence="5">N5-glutamine methyltransferase PrmC</fullName>
    </alternativeName>
    <alternativeName>
        <fullName evidence="5">Protein-(glutamine-N5) MTase PrmC</fullName>
    </alternativeName>
    <alternativeName>
        <fullName evidence="5">Protein-glutamine N-methyltransferase PrmC</fullName>
    </alternativeName>
</protein>
<dbReference type="HAMAP" id="MF_02126">
    <property type="entry name" value="RF_methyltr_PrmC"/>
    <property type="match status" value="1"/>
</dbReference>
<dbReference type="InterPro" id="IPR050320">
    <property type="entry name" value="N5-glutamine_MTase"/>
</dbReference>
<dbReference type="InterPro" id="IPR019874">
    <property type="entry name" value="RF_methyltr_PrmC"/>
</dbReference>
<evidence type="ECO:0000259" key="6">
    <source>
        <dbReference type="Pfam" id="PF05175"/>
    </source>
</evidence>
<evidence type="ECO:0000256" key="1">
    <source>
        <dbReference type="ARBA" id="ARBA00022603"/>
    </source>
</evidence>
<dbReference type="CDD" id="cd02440">
    <property type="entry name" value="AdoMet_MTases"/>
    <property type="match status" value="1"/>
</dbReference>
<comment type="caution">
    <text evidence="5">Lacks conserved residue(s) required for the propagation of feature annotation.</text>
</comment>
<organism evidence="8 9">
    <name type="scientific">Namhaeicola litoreus</name>
    <dbReference type="NCBI Taxonomy" id="1052145"/>
    <lineage>
        <taxon>Bacteria</taxon>
        <taxon>Pseudomonadati</taxon>
        <taxon>Bacteroidota</taxon>
        <taxon>Flavobacteriia</taxon>
        <taxon>Flavobacteriales</taxon>
        <taxon>Flavobacteriaceae</taxon>
        <taxon>Namhaeicola</taxon>
    </lineage>
</organism>
<comment type="similarity">
    <text evidence="5">Belongs to the protein N5-glutamine methyltransferase family. PrmC subfamily.</text>
</comment>
<feature type="binding site" evidence="5">
    <location>
        <position position="187"/>
    </location>
    <ligand>
        <name>S-adenosyl-L-methionine</name>
        <dbReference type="ChEBI" id="CHEBI:59789"/>
    </ligand>
</feature>
<dbReference type="Gene3D" id="1.10.8.10">
    <property type="entry name" value="DNA helicase RuvA subunit, C-terminal domain"/>
    <property type="match status" value="1"/>
</dbReference>
<feature type="domain" description="Methyltransferase small" evidence="6">
    <location>
        <begin position="106"/>
        <end position="195"/>
    </location>
</feature>
<accession>A0ABW3Y2S6</accession>
<evidence type="ECO:0000313" key="8">
    <source>
        <dbReference type="EMBL" id="MFD1315783.1"/>
    </source>
</evidence>
<reference evidence="9" key="1">
    <citation type="journal article" date="2019" name="Int. J. Syst. Evol. Microbiol.">
        <title>The Global Catalogue of Microorganisms (GCM) 10K type strain sequencing project: providing services to taxonomists for standard genome sequencing and annotation.</title>
        <authorList>
            <consortium name="The Broad Institute Genomics Platform"/>
            <consortium name="The Broad Institute Genome Sequencing Center for Infectious Disease"/>
            <person name="Wu L."/>
            <person name="Ma J."/>
        </authorList>
    </citation>
    <scope>NUCLEOTIDE SEQUENCE [LARGE SCALE GENOMIC DNA]</scope>
    <source>
        <strain evidence="9">CCUG 61485</strain>
    </source>
</reference>
<dbReference type="PANTHER" id="PTHR18895:SF74">
    <property type="entry name" value="MTRF1L RELEASE FACTOR GLUTAMINE METHYLTRANSFERASE"/>
    <property type="match status" value="1"/>
</dbReference>
<dbReference type="NCBIfam" id="TIGR03534">
    <property type="entry name" value="RF_mod_PrmC"/>
    <property type="match status" value="1"/>
</dbReference>
<dbReference type="Pfam" id="PF17827">
    <property type="entry name" value="PrmC_N"/>
    <property type="match status" value="1"/>
</dbReference>
<keyword evidence="2 5" id="KW-0808">Transferase</keyword>
<dbReference type="InterPro" id="IPR029063">
    <property type="entry name" value="SAM-dependent_MTases_sf"/>
</dbReference>
<keyword evidence="9" id="KW-1185">Reference proteome</keyword>
<feature type="binding site" evidence="5">
    <location>
        <position position="144"/>
    </location>
    <ligand>
        <name>S-adenosyl-L-methionine</name>
        <dbReference type="ChEBI" id="CHEBI:59789"/>
    </ligand>
</feature>
<comment type="function">
    <text evidence="5">Methylates the class 1 translation termination release factors RF1/PrfA and RF2/PrfB on the glutamine residue of the universally conserved GGQ motif.</text>
</comment>
<dbReference type="NCBIfam" id="TIGR00536">
    <property type="entry name" value="hemK_fam"/>
    <property type="match status" value="1"/>
</dbReference>
<comment type="caution">
    <text evidence="8">The sequence shown here is derived from an EMBL/GenBank/DDBJ whole genome shotgun (WGS) entry which is preliminary data.</text>
</comment>
<proteinExistence type="inferred from homology"/>
<feature type="domain" description="Release factor glutamine methyltransferase N-terminal" evidence="7">
    <location>
        <begin position="28"/>
        <end position="76"/>
    </location>
</feature>
<evidence type="ECO:0000259" key="7">
    <source>
        <dbReference type="Pfam" id="PF17827"/>
    </source>
</evidence>
<dbReference type="Gene3D" id="3.40.50.150">
    <property type="entry name" value="Vaccinia Virus protein VP39"/>
    <property type="match status" value="1"/>
</dbReference>
<dbReference type="EC" id="2.1.1.297" evidence="5"/>
<evidence type="ECO:0000256" key="3">
    <source>
        <dbReference type="ARBA" id="ARBA00022691"/>
    </source>
</evidence>
<dbReference type="GO" id="GO:0102559">
    <property type="term" value="F:peptide chain release factor N(5)-glutamine methyltransferase activity"/>
    <property type="evidence" value="ECO:0007669"/>
    <property type="project" value="UniProtKB-EC"/>
</dbReference>
<feature type="binding site" evidence="5">
    <location>
        <begin position="187"/>
        <end position="190"/>
    </location>
    <ligand>
        <name>substrate</name>
    </ligand>
</feature>
<dbReference type="InterPro" id="IPR007848">
    <property type="entry name" value="Small_mtfrase_dom"/>
</dbReference>
<dbReference type="EMBL" id="JBHTMY010000003">
    <property type="protein sequence ID" value="MFD1315783.1"/>
    <property type="molecule type" value="Genomic_DNA"/>
</dbReference>